<dbReference type="FunFam" id="3.30.200.20:FF:000432">
    <property type="entry name" value="LRR receptor-like serine/threonine-protein kinase EFR"/>
    <property type="match status" value="1"/>
</dbReference>
<evidence type="ECO:0000313" key="26">
    <source>
        <dbReference type="EMBL" id="GKV33885.1"/>
    </source>
</evidence>
<dbReference type="InterPro" id="IPR017441">
    <property type="entry name" value="Protein_kinase_ATP_BS"/>
</dbReference>
<dbReference type="InterPro" id="IPR001611">
    <property type="entry name" value="Leu-rich_rpt"/>
</dbReference>
<dbReference type="PANTHER" id="PTHR27008:SF596">
    <property type="entry name" value="OS02G0215500 PROTEIN"/>
    <property type="match status" value="1"/>
</dbReference>
<dbReference type="SMART" id="SM00365">
    <property type="entry name" value="LRR_SD22"/>
    <property type="match status" value="6"/>
</dbReference>
<evidence type="ECO:0000256" key="12">
    <source>
        <dbReference type="ARBA" id="ARBA00022729"/>
    </source>
</evidence>
<dbReference type="GO" id="GO:0004674">
    <property type="term" value="F:protein serine/threonine kinase activity"/>
    <property type="evidence" value="ECO:0007669"/>
    <property type="project" value="UniProtKB-KW"/>
</dbReference>
<reference evidence="26 27" key="1">
    <citation type="journal article" date="2021" name="Commun. Biol.">
        <title>The genome of Shorea leprosula (Dipterocarpaceae) highlights the ecological relevance of drought in aseasonal tropical rainforests.</title>
        <authorList>
            <person name="Ng K.K.S."/>
            <person name="Kobayashi M.J."/>
            <person name="Fawcett J.A."/>
            <person name="Hatakeyama M."/>
            <person name="Paape T."/>
            <person name="Ng C.H."/>
            <person name="Ang C.C."/>
            <person name="Tnah L.H."/>
            <person name="Lee C.T."/>
            <person name="Nishiyama T."/>
            <person name="Sese J."/>
            <person name="O'Brien M.J."/>
            <person name="Copetti D."/>
            <person name="Mohd Noor M.I."/>
            <person name="Ong R.C."/>
            <person name="Putra M."/>
            <person name="Sireger I.Z."/>
            <person name="Indrioko S."/>
            <person name="Kosugi Y."/>
            <person name="Izuno A."/>
            <person name="Isagi Y."/>
            <person name="Lee S.L."/>
            <person name="Shimizu K.K."/>
        </authorList>
    </citation>
    <scope>NUCLEOTIDE SEQUENCE [LARGE SCALE GENOMIC DNA]</scope>
    <source>
        <strain evidence="26">214</strain>
    </source>
</reference>
<dbReference type="Pfam" id="PF08263">
    <property type="entry name" value="LRRNT_2"/>
    <property type="match status" value="1"/>
</dbReference>
<dbReference type="InterPro" id="IPR011009">
    <property type="entry name" value="Kinase-like_dom_sf"/>
</dbReference>
<keyword evidence="18 24" id="KW-0472">Membrane</keyword>
<keyword evidence="6" id="KW-1003">Cell membrane</keyword>
<dbReference type="FunFam" id="1.10.510.10:FF:000358">
    <property type="entry name" value="Putative leucine-rich repeat receptor-like serine/threonine-protein kinase"/>
    <property type="match status" value="1"/>
</dbReference>
<evidence type="ECO:0000256" key="9">
    <source>
        <dbReference type="ARBA" id="ARBA00022614"/>
    </source>
</evidence>
<evidence type="ECO:0000256" key="5">
    <source>
        <dbReference type="ARBA" id="ARBA00012513"/>
    </source>
</evidence>
<dbReference type="InterPro" id="IPR000719">
    <property type="entry name" value="Prot_kinase_dom"/>
</dbReference>
<protein>
    <recommendedName>
        <fullName evidence="5">non-specific serine/threonine protein kinase</fullName>
        <ecNumber evidence="5">2.7.11.1</ecNumber>
    </recommendedName>
</protein>
<keyword evidence="16 23" id="KW-0067">ATP-binding</keyword>
<evidence type="ECO:0000256" key="1">
    <source>
        <dbReference type="ARBA" id="ARBA00004162"/>
    </source>
</evidence>
<proteinExistence type="inferred from homology"/>
<dbReference type="Proteomes" id="UP001054252">
    <property type="component" value="Unassembled WGS sequence"/>
</dbReference>
<dbReference type="SUPFAM" id="SSF52058">
    <property type="entry name" value="L domain-like"/>
    <property type="match status" value="1"/>
</dbReference>
<keyword evidence="12" id="KW-0732">Signal</keyword>
<evidence type="ECO:0000256" key="23">
    <source>
        <dbReference type="PROSITE-ProRule" id="PRU10141"/>
    </source>
</evidence>
<organism evidence="26 27">
    <name type="scientific">Rubroshorea leprosula</name>
    <dbReference type="NCBI Taxonomy" id="152421"/>
    <lineage>
        <taxon>Eukaryota</taxon>
        <taxon>Viridiplantae</taxon>
        <taxon>Streptophyta</taxon>
        <taxon>Embryophyta</taxon>
        <taxon>Tracheophyta</taxon>
        <taxon>Spermatophyta</taxon>
        <taxon>Magnoliopsida</taxon>
        <taxon>eudicotyledons</taxon>
        <taxon>Gunneridae</taxon>
        <taxon>Pentapetalae</taxon>
        <taxon>rosids</taxon>
        <taxon>malvids</taxon>
        <taxon>Malvales</taxon>
        <taxon>Dipterocarpaceae</taxon>
        <taxon>Rubroshorea</taxon>
    </lineage>
</organism>
<dbReference type="Gene3D" id="3.30.200.20">
    <property type="entry name" value="Phosphorylase Kinase, domain 1"/>
    <property type="match status" value="1"/>
</dbReference>
<dbReference type="EMBL" id="BPVZ01000102">
    <property type="protein sequence ID" value="GKV33885.1"/>
    <property type="molecule type" value="Genomic_DNA"/>
</dbReference>
<keyword evidence="11 24" id="KW-0812">Transmembrane</keyword>
<evidence type="ECO:0000256" key="6">
    <source>
        <dbReference type="ARBA" id="ARBA00022475"/>
    </source>
</evidence>
<feature type="domain" description="Protein kinase" evidence="25">
    <location>
        <begin position="710"/>
        <end position="1012"/>
    </location>
</feature>
<evidence type="ECO:0000256" key="22">
    <source>
        <dbReference type="ARBA" id="ARBA00048679"/>
    </source>
</evidence>
<comment type="catalytic activity">
    <reaction evidence="21">
        <text>L-threonyl-[protein] + ATP = O-phospho-L-threonyl-[protein] + ADP + H(+)</text>
        <dbReference type="Rhea" id="RHEA:46608"/>
        <dbReference type="Rhea" id="RHEA-COMP:11060"/>
        <dbReference type="Rhea" id="RHEA-COMP:11605"/>
        <dbReference type="ChEBI" id="CHEBI:15378"/>
        <dbReference type="ChEBI" id="CHEBI:30013"/>
        <dbReference type="ChEBI" id="CHEBI:30616"/>
        <dbReference type="ChEBI" id="CHEBI:61977"/>
        <dbReference type="ChEBI" id="CHEBI:456216"/>
        <dbReference type="EC" id="2.7.11.1"/>
    </reaction>
</comment>
<evidence type="ECO:0000256" key="17">
    <source>
        <dbReference type="ARBA" id="ARBA00022989"/>
    </source>
</evidence>
<dbReference type="InterPro" id="IPR032675">
    <property type="entry name" value="LRR_dom_sf"/>
</dbReference>
<dbReference type="InterPro" id="IPR008271">
    <property type="entry name" value="Ser/Thr_kinase_AS"/>
</dbReference>
<evidence type="ECO:0000256" key="10">
    <source>
        <dbReference type="ARBA" id="ARBA00022679"/>
    </source>
</evidence>
<feature type="transmembrane region" description="Helical" evidence="24">
    <location>
        <begin position="652"/>
        <end position="676"/>
    </location>
</feature>
<comment type="similarity">
    <text evidence="3">Belongs to the protein kinase superfamily. Ser/Thr protein kinase family.</text>
</comment>
<dbReference type="PROSITE" id="PS00108">
    <property type="entry name" value="PROTEIN_KINASE_ST"/>
    <property type="match status" value="1"/>
</dbReference>
<name>A0AAV5L9Z8_9ROSI</name>
<dbReference type="InterPro" id="IPR001245">
    <property type="entry name" value="Ser-Thr/Tyr_kinase_cat_dom"/>
</dbReference>
<dbReference type="CDD" id="cd14066">
    <property type="entry name" value="STKc_IRAK"/>
    <property type="match status" value="1"/>
</dbReference>
<evidence type="ECO:0000256" key="3">
    <source>
        <dbReference type="ARBA" id="ARBA00008684"/>
    </source>
</evidence>
<sequence>MAEDTMLQHAGEGAKWRQLHAEHAEKEVDRITEHMEMANNSPARRRMRWRLAEDMEIALDSATQRRKGDRIVEDPLGILASWNESSHYCNWTGVLCSKKHQGRVTVLNLGGQELAGSIPPHIGNLSFLRQINLSYNSFTGEIPQQIGRLFRLRYLLLFSNHFHGKIPMELQNITKSLQVLTLFSNELTGSIPQTLGNASSLLELSLMENNLQGSIPAELGKLLNLEFLQLSQNNLSGEVPLSIYNLSSVYEFSLAENQLHGRIPSDVGFTLPNLRYFYVPLNHFYGEIPASFLNATKLEQLELGNNNFSGVVPSNLGSLRNLQLLYLMGNQLESVEGEGLGFITSLTNCTNLRQLRLDGNNFEGVLPLSIANLSTKLERFTIGANLQISGKIPKEIGNLVGLEVLVITASSITGEIPSSICKLEKLSDLELQANRISGPIPSLLGNLTQLQYLNLEENNLKGLIPPSLGNCTQLEYLYLENNSLFGNIPKQLFSLSHLIDLYLPQNSFTGQLPIDLAEGKMTNLVHLSVQHNRLSGGIPSALGDCLMLEGLWMDGNLFEGSIPPSFNNLRSLVSLDLSNNKFSGEIPEYFQNFPLLQYLNLSFNNFEGVLPTGRIFENASIISVSGNPRLCGGMHQLGLPSCKIGDRKLHHLIVLISVSASCSIFLMVSLLVIFAFRRSKRKLSTSTDVQDPEQYPKISYAELSRATNEFSSSNLIGEGSFGCVYKGILSGDEMLVAVKVLNLKRRGATKSFMAECETLRNIRHRNLIKIVTVCSSIDFRGTNFKALVYEFMQNGSLEKWLHPNEDQTIARSLSLIQRLNIAVEVASAIEYLHNYCQPSIVHGDLKPSNVLLDEEMVSHVGDFGLARFSSISQNQSSSMGVKGTIGYVAPEYGMSTKISKLGDVYSFGILLLEMITGKAPTDSMFKDNFTIHQLVKTRLPERVTDIIDPSLLQEVQEAENSKARNMRKGVGVLESLLAIAEVGVACSMESPSERMEMKEVATKLYAIRDKFLHR</sequence>
<keyword evidence="19" id="KW-0675">Receptor</keyword>
<keyword evidence="17 24" id="KW-1133">Transmembrane helix</keyword>
<keyword evidence="9" id="KW-0433">Leucine-rich repeat</keyword>
<keyword evidence="13" id="KW-0677">Repeat</keyword>
<evidence type="ECO:0000256" key="11">
    <source>
        <dbReference type="ARBA" id="ARBA00022692"/>
    </source>
</evidence>
<dbReference type="InterPro" id="IPR003591">
    <property type="entry name" value="Leu-rich_rpt_typical-subtyp"/>
</dbReference>
<dbReference type="FunFam" id="3.80.10.10:FF:001158">
    <property type="entry name" value="Leucine-rich repeat protein kinase family protein"/>
    <property type="match status" value="1"/>
</dbReference>
<comment type="catalytic activity">
    <reaction evidence="22">
        <text>L-seryl-[protein] + ATP = O-phospho-L-seryl-[protein] + ADP + H(+)</text>
        <dbReference type="Rhea" id="RHEA:17989"/>
        <dbReference type="Rhea" id="RHEA-COMP:9863"/>
        <dbReference type="Rhea" id="RHEA-COMP:11604"/>
        <dbReference type="ChEBI" id="CHEBI:15378"/>
        <dbReference type="ChEBI" id="CHEBI:29999"/>
        <dbReference type="ChEBI" id="CHEBI:30616"/>
        <dbReference type="ChEBI" id="CHEBI:83421"/>
        <dbReference type="ChEBI" id="CHEBI:456216"/>
        <dbReference type="EC" id="2.7.11.1"/>
    </reaction>
</comment>
<evidence type="ECO:0000256" key="13">
    <source>
        <dbReference type="ARBA" id="ARBA00022737"/>
    </source>
</evidence>
<dbReference type="PROSITE" id="PS00107">
    <property type="entry name" value="PROTEIN_KINASE_ATP"/>
    <property type="match status" value="1"/>
</dbReference>
<dbReference type="GO" id="GO:0005524">
    <property type="term" value="F:ATP binding"/>
    <property type="evidence" value="ECO:0007669"/>
    <property type="project" value="UniProtKB-UniRule"/>
</dbReference>
<evidence type="ECO:0000256" key="14">
    <source>
        <dbReference type="ARBA" id="ARBA00022741"/>
    </source>
</evidence>
<evidence type="ECO:0000256" key="24">
    <source>
        <dbReference type="SAM" id="Phobius"/>
    </source>
</evidence>
<keyword evidence="8" id="KW-0597">Phosphoprotein</keyword>
<evidence type="ECO:0000256" key="7">
    <source>
        <dbReference type="ARBA" id="ARBA00022527"/>
    </source>
</evidence>
<evidence type="ECO:0000256" key="2">
    <source>
        <dbReference type="ARBA" id="ARBA00004479"/>
    </source>
</evidence>
<keyword evidence="14 23" id="KW-0547">Nucleotide-binding</keyword>
<evidence type="ECO:0000256" key="21">
    <source>
        <dbReference type="ARBA" id="ARBA00047899"/>
    </source>
</evidence>
<evidence type="ECO:0000256" key="20">
    <source>
        <dbReference type="ARBA" id="ARBA00023180"/>
    </source>
</evidence>
<evidence type="ECO:0000256" key="4">
    <source>
        <dbReference type="ARBA" id="ARBA00009592"/>
    </source>
</evidence>
<keyword evidence="27" id="KW-1185">Reference proteome</keyword>
<dbReference type="GO" id="GO:0005886">
    <property type="term" value="C:plasma membrane"/>
    <property type="evidence" value="ECO:0007669"/>
    <property type="project" value="UniProtKB-SubCell"/>
</dbReference>
<keyword evidence="20" id="KW-0325">Glycoprotein</keyword>
<dbReference type="FunFam" id="3.80.10.10:FF:000288">
    <property type="entry name" value="LRR receptor-like serine/threonine-protein kinase EFR"/>
    <property type="match status" value="1"/>
</dbReference>
<dbReference type="FunFam" id="3.80.10.10:FF:000041">
    <property type="entry name" value="LRR receptor-like serine/threonine-protein kinase ERECTA"/>
    <property type="match status" value="1"/>
</dbReference>
<dbReference type="PROSITE" id="PS50011">
    <property type="entry name" value="PROTEIN_KINASE_DOM"/>
    <property type="match status" value="1"/>
</dbReference>
<evidence type="ECO:0000313" key="27">
    <source>
        <dbReference type="Proteomes" id="UP001054252"/>
    </source>
</evidence>
<dbReference type="AlphaFoldDB" id="A0AAV5L9Z8"/>
<evidence type="ECO:0000256" key="8">
    <source>
        <dbReference type="ARBA" id="ARBA00022553"/>
    </source>
</evidence>
<dbReference type="SUPFAM" id="SSF56112">
    <property type="entry name" value="Protein kinase-like (PK-like)"/>
    <property type="match status" value="1"/>
</dbReference>
<comment type="caution">
    <text evidence="26">The sequence shown here is derived from an EMBL/GenBank/DDBJ whole genome shotgun (WGS) entry which is preliminary data.</text>
</comment>
<dbReference type="SMART" id="SM00369">
    <property type="entry name" value="LRR_TYP"/>
    <property type="match status" value="9"/>
</dbReference>
<dbReference type="Gene3D" id="1.10.510.10">
    <property type="entry name" value="Transferase(Phosphotransferase) domain 1"/>
    <property type="match status" value="1"/>
</dbReference>
<dbReference type="Pfam" id="PF13855">
    <property type="entry name" value="LRR_8"/>
    <property type="match status" value="1"/>
</dbReference>
<keyword evidence="7" id="KW-0723">Serine/threonine-protein kinase</keyword>
<feature type="binding site" evidence="23">
    <location>
        <position position="739"/>
    </location>
    <ligand>
        <name>ATP</name>
        <dbReference type="ChEBI" id="CHEBI:30616"/>
    </ligand>
</feature>
<dbReference type="Pfam" id="PF07714">
    <property type="entry name" value="PK_Tyr_Ser-Thr"/>
    <property type="match status" value="1"/>
</dbReference>
<keyword evidence="10" id="KW-0808">Transferase</keyword>
<dbReference type="Gene3D" id="3.80.10.10">
    <property type="entry name" value="Ribonuclease Inhibitor"/>
    <property type="match status" value="4"/>
</dbReference>
<dbReference type="InterPro" id="IPR051809">
    <property type="entry name" value="Plant_receptor-like_S/T_kinase"/>
</dbReference>
<evidence type="ECO:0000259" key="25">
    <source>
        <dbReference type="PROSITE" id="PS50011"/>
    </source>
</evidence>
<accession>A0AAV5L9Z8</accession>
<dbReference type="Pfam" id="PF00560">
    <property type="entry name" value="LRR_1"/>
    <property type="match status" value="8"/>
</dbReference>
<evidence type="ECO:0000256" key="19">
    <source>
        <dbReference type="ARBA" id="ARBA00023170"/>
    </source>
</evidence>
<dbReference type="SMART" id="SM00220">
    <property type="entry name" value="S_TKc"/>
    <property type="match status" value="1"/>
</dbReference>
<keyword evidence="15" id="KW-0418">Kinase</keyword>
<comment type="similarity">
    <text evidence="4">Belongs to the RLP family.</text>
</comment>
<comment type="subcellular location">
    <subcellularLocation>
        <location evidence="1">Cell membrane</location>
        <topology evidence="1">Single-pass membrane protein</topology>
    </subcellularLocation>
    <subcellularLocation>
        <location evidence="2">Membrane</location>
        <topology evidence="2">Single-pass type I membrane protein</topology>
    </subcellularLocation>
</comment>
<gene>
    <name evidence="26" type="ORF">SLEP1_g42331</name>
</gene>
<dbReference type="SUPFAM" id="SSF52047">
    <property type="entry name" value="RNI-like"/>
    <property type="match status" value="1"/>
</dbReference>
<evidence type="ECO:0000256" key="18">
    <source>
        <dbReference type="ARBA" id="ARBA00023136"/>
    </source>
</evidence>
<dbReference type="InterPro" id="IPR013210">
    <property type="entry name" value="LRR_N_plant-typ"/>
</dbReference>
<evidence type="ECO:0000256" key="15">
    <source>
        <dbReference type="ARBA" id="ARBA00022777"/>
    </source>
</evidence>
<dbReference type="PANTHER" id="PTHR27008">
    <property type="entry name" value="OS04G0122200 PROTEIN"/>
    <property type="match status" value="1"/>
</dbReference>
<dbReference type="EC" id="2.7.11.1" evidence="5"/>
<evidence type="ECO:0000256" key="16">
    <source>
        <dbReference type="ARBA" id="ARBA00022840"/>
    </source>
</evidence>